<dbReference type="Pfam" id="PF05587">
    <property type="entry name" value="Anth_Ig"/>
    <property type="match status" value="1"/>
</dbReference>
<comment type="similarity">
    <text evidence="2">Belongs to the ATR family.</text>
</comment>
<organism evidence="11 12">
    <name type="scientific">Mus caroli</name>
    <name type="common">Ryukyu mouse</name>
    <name type="synonym">Ricefield mouse</name>
    <dbReference type="NCBI Taxonomy" id="10089"/>
    <lineage>
        <taxon>Eukaryota</taxon>
        <taxon>Metazoa</taxon>
        <taxon>Chordata</taxon>
        <taxon>Craniata</taxon>
        <taxon>Vertebrata</taxon>
        <taxon>Euteleostomi</taxon>
        <taxon>Mammalia</taxon>
        <taxon>Eutheria</taxon>
        <taxon>Euarchontoglires</taxon>
        <taxon>Glires</taxon>
        <taxon>Rodentia</taxon>
        <taxon>Myomorpha</taxon>
        <taxon>Muroidea</taxon>
        <taxon>Muridae</taxon>
        <taxon>Murinae</taxon>
        <taxon>Mus</taxon>
        <taxon>Mus</taxon>
    </lineage>
</organism>
<keyword evidence="3 9" id="KW-0812">Transmembrane</keyword>
<dbReference type="GO" id="GO:0009986">
    <property type="term" value="C:cell surface"/>
    <property type="evidence" value="ECO:0007669"/>
    <property type="project" value="TreeGrafter"/>
</dbReference>
<evidence type="ECO:0000259" key="10">
    <source>
        <dbReference type="PROSITE" id="PS50234"/>
    </source>
</evidence>
<dbReference type="Proteomes" id="UP000515126">
    <property type="component" value="Chromosome 14"/>
</dbReference>
<evidence type="ECO:0000256" key="8">
    <source>
        <dbReference type="SAM" id="MobiDB-lite"/>
    </source>
</evidence>
<feature type="region of interest" description="Disordered" evidence="8">
    <location>
        <begin position="468"/>
        <end position="492"/>
    </location>
</feature>
<feature type="compositionally biased region" description="Low complexity" evidence="8">
    <location>
        <begin position="349"/>
        <end position="361"/>
    </location>
</feature>
<dbReference type="GeneID" id="110309582"/>
<reference evidence="12" key="1">
    <citation type="submission" date="2025-08" db="UniProtKB">
        <authorList>
            <consortium name="RefSeq"/>
        </authorList>
    </citation>
    <scope>IDENTIFICATION</scope>
</reference>
<dbReference type="Gene3D" id="3.40.50.410">
    <property type="entry name" value="von Willebrand factor, type A domain"/>
    <property type="match status" value="1"/>
</dbReference>
<feature type="transmembrane region" description="Helical" evidence="9">
    <location>
        <begin position="12"/>
        <end position="31"/>
    </location>
</feature>
<sequence length="600" mass="66492">MQYCGPQASCLVYLLLLLLSTLFIAVQSFLYPRSGQNPYLEDSARFFSHEVRKARQTGVDEEDPLQYCDGDFDIYFVFDKSKAVNEWADLYTSWEDMVEKYVNPKQRMSFILFDTRASIKMPLLSERWKIRQALTSIETLVIEGSANLHRGLEKANEQIQTVNSGATKRPSLIIAVIWGEMTPQVLKESKDKADKARSMGAYVYCVGINNYDRQKLNEIADNDENVFVVGHSDDLHELVDTIGTMTCLELREVEFPCAGENHPVLLRGYGFHNAKNLNEVICRFKFNDSTIIDKNPTVKNATVMYCPAPKIEQPEQIILVEVSLNNGQDFLAHRIRVNSSDCIPPPVTTTPAPETSTVLTTSPTNLIPKPTIPGSPTILLPPPAPPRPPSPAPPPLPPPLTLPPPPSLTLPPPPPPPPTSLVPLLPAEPSKEVLLSTVVLLLMLIPVVLWWIWWLCCRPPVKALPAPVPQPTPQKKEKGPPPVPPPVPPPAPPPAPVTARPIVIICCCTCYDVCVRRGTEGPYINLDLLKDLCSRVPCTSKTGFFPPEEYLCLASCSQCHHPPHSCPRPFPLLPSPAQVSPKAPLSLPPRQRTSQTPQRQ</sequence>
<evidence type="ECO:0000256" key="7">
    <source>
        <dbReference type="ARBA" id="ARBA00023136"/>
    </source>
</evidence>
<protein>
    <submittedName>
        <fullName evidence="12">Anthrax toxin receptor-like isoform X1</fullName>
    </submittedName>
</protein>
<keyword evidence="5" id="KW-0732">Signal</keyword>
<keyword evidence="4" id="KW-0479">Metal-binding</keyword>
<proteinExistence type="inferred from homology"/>
<feature type="domain" description="VWFA" evidence="10">
    <location>
        <begin position="73"/>
        <end position="242"/>
    </location>
</feature>
<accession>A0A6P5R6T7</accession>
<evidence type="ECO:0000256" key="6">
    <source>
        <dbReference type="ARBA" id="ARBA00022989"/>
    </source>
</evidence>
<dbReference type="Pfam" id="PF00092">
    <property type="entry name" value="VWA"/>
    <property type="match status" value="1"/>
</dbReference>
<feature type="compositionally biased region" description="Low complexity" evidence="8">
    <location>
        <begin position="588"/>
        <end position="600"/>
    </location>
</feature>
<dbReference type="KEGG" id="mcal:110309582"/>
<dbReference type="InterPro" id="IPR036465">
    <property type="entry name" value="vWFA_dom_sf"/>
</dbReference>
<evidence type="ECO:0000256" key="5">
    <source>
        <dbReference type="ARBA" id="ARBA00022729"/>
    </source>
</evidence>
<dbReference type="InterPro" id="IPR008400">
    <property type="entry name" value="Anthrax_toxin_rcpt_extracel"/>
</dbReference>
<feature type="region of interest" description="Disordered" evidence="8">
    <location>
        <begin position="572"/>
        <end position="600"/>
    </location>
</feature>
<dbReference type="SMART" id="SM00327">
    <property type="entry name" value="VWA"/>
    <property type="match status" value="1"/>
</dbReference>
<evidence type="ECO:0000256" key="1">
    <source>
        <dbReference type="ARBA" id="ARBA00004479"/>
    </source>
</evidence>
<dbReference type="SUPFAM" id="SSF53300">
    <property type="entry name" value="vWA-like"/>
    <property type="match status" value="1"/>
</dbReference>
<evidence type="ECO:0000256" key="3">
    <source>
        <dbReference type="ARBA" id="ARBA00022692"/>
    </source>
</evidence>
<feature type="transmembrane region" description="Helical" evidence="9">
    <location>
        <begin position="433"/>
        <end position="454"/>
    </location>
</feature>
<keyword evidence="6 9" id="KW-1133">Transmembrane helix</keyword>
<keyword evidence="11" id="KW-1185">Reference proteome</keyword>
<dbReference type="RefSeq" id="XP_021037981.1">
    <property type="nucleotide sequence ID" value="XM_021182322.1"/>
</dbReference>
<dbReference type="PANTHER" id="PTHR16059">
    <property type="entry name" value="ANTHRAX TOXIN RECEPTOR"/>
    <property type="match status" value="1"/>
</dbReference>
<feature type="region of interest" description="Disordered" evidence="8">
    <location>
        <begin position="344"/>
        <end position="417"/>
    </location>
</feature>
<keyword evidence="7 9" id="KW-0472">Membrane</keyword>
<gene>
    <name evidence="12" type="primary">LOC110309582</name>
</gene>
<evidence type="ECO:0000256" key="4">
    <source>
        <dbReference type="ARBA" id="ARBA00022723"/>
    </source>
</evidence>
<feature type="compositionally biased region" description="Pro residues" evidence="8">
    <location>
        <begin position="480"/>
        <end position="492"/>
    </location>
</feature>
<evidence type="ECO:0000313" key="11">
    <source>
        <dbReference type="Proteomes" id="UP000515126"/>
    </source>
</evidence>
<feature type="compositionally biased region" description="Pro residues" evidence="8">
    <location>
        <begin position="379"/>
        <end position="417"/>
    </location>
</feature>
<evidence type="ECO:0000256" key="2">
    <source>
        <dbReference type="ARBA" id="ARBA00008095"/>
    </source>
</evidence>
<dbReference type="InterPro" id="IPR002035">
    <property type="entry name" value="VWF_A"/>
</dbReference>
<dbReference type="GO" id="GO:0046872">
    <property type="term" value="F:metal ion binding"/>
    <property type="evidence" value="ECO:0007669"/>
    <property type="project" value="UniProtKB-KW"/>
</dbReference>
<name>A0A6P5R6T7_MUSCR</name>
<dbReference type="PROSITE" id="PS50234">
    <property type="entry name" value="VWFA"/>
    <property type="match status" value="1"/>
</dbReference>
<evidence type="ECO:0000313" key="12">
    <source>
        <dbReference type="RefSeq" id="XP_021037981.1"/>
    </source>
</evidence>
<dbReference type="GO" id="GO:0004888">
    <property type="term" value="F:transmembrane signaling receptor activity"/>
    <property type="evidence" value="ECO:0007669"/>
    <property type="project" value="TreeGrafter"/>
</dbReference>
<comment type="subcellular location">
    <subcellularLocation>
        <location evidence="1">Membrane</location>
        <topology evidence="1">Single-pass type I membrane protein</topology>
    </subcellularLocation>
</comment>
<dbReference type="GO" id="GO:0005886">
    <property type="term" value="C:plasma membrane"/>
    <property type="evidence" value="ECO:0007669"/>
    <property type="project" value="TreeGrafter"/>
</dbReference>
<evidence type="ECO:0000256" key="9">
    <source>
        <dbReference type="SAM" id="Phobius"/>
    </source>
</evidence>
<dbReference type="AlphaFoldDB" id="A0A6P5R6T7"/>
<dbReference type="PANTHER" id="PTHR16059:SF16">
    <property type="entry name" value="ANTHRAX TOXIN RECEPTOR-LIKE"/>
    <property type="match status" value="1"/>
</dbReference>